<dbReference type="Gene3D" id="3.40.50.300">
    <property type="entry name" value="P-loop containing nucleotide triphosphate hydrolases"/>
    <property type="match status" value="1"/>
</dbReference>
<feature type="domain" description="Schlafen group 3-like DNA/RNA helicase" evidence="1">
    <location>
        <begin position="215"/>
        <end position="367"/>
    </location>
</feature>
<organism evidence="2 3">
    <name type="scientific">Hominiventricola aquisgranensis</name>
    <dbReference type="NCBI Taxonomy" id="3133164"/>
    <lineage>
        <taxon>Bacteria</taxon>
        <taxon>Bacillati</taxon>
        <taxon>Bacillota</taxon>
        <taxon>Clostridia</taxon>
        <taxon>Lachnospirales</taxon>
        <taxon>Lachnospiraceae</taxon>
        <taxon>Hominiventricola</taxon>
    </lineage>
</organism>
<evidence type="ECO:0000259" key="1">
    <source>
        <dbReference type="Pfam" id="PF09848"/>
    </source>
</evidence>
<sequence length="471" mass="55783">MKAISVYALTREQNIHHLQKLERQLSERDYFLKIKEWELNSMKGLVKQLEGHMKEVYALRFFYSFQIPKLGKEFDLLQIKEDQILNLELKSGIVSDEAIRKQLIQNRYYLSVLGRTIRSYTYISSQNRLVRLTNHDHIVEADWEQLCQDLQQESADYNGDVEDLFQAELYLISPITEPGRFLRKEYFLTSQQRDIERQILKGIRQKHTGYYWFIGLPGTGKTLLLYDLSMKLSGHQKVCLIHCGRAGKEWRILHERLRRIDYLSDEQIHENMDLSEYNGVLIDEAHLLSEENLQMILQACGQQPVIFSSDCEDMISPEELDRSTVKAMRHLPEMQTYHLTNRIRTNAELSSFIQNMMHLPKQHYTRNYPHITVFYANDEIEAENLLCDARRQGYFYPQDEIPDHGIDCLVVQLDSRYYYDEQQFLRSTKTKRSEQSDVRKLFHQLNQAKESLILVIKENPAVYETLLDLLQ</sequence>
<keyword evidence="2" id="KW-0067">ATP-binding</keyword>
<proteinExistence type="predicted"/>
<keyword evidence="3" id="KW-1185">Reference proteome</keyword>
<keyword evidence="2" id="KW-0547">Nucleotide-binding</keyword>
<dbReference type="Proteomes" id="UP001470288">
    <property type="component" value="Unassembled WGS sequence"/>
</dbReference>
<gene>
    <name evidence="2" type="ORF">WMO62_13735</name>
</gene>
<dbReference type="EMBL" id="JBBMFC010000031">
    <property type="protein sequence ID" value="MEQ2579870.1"/>
    <property type="molecule type" value="Genomic_DNA"/>
</dbReference>
<evidence type="ECO:0000313" key="2">
    <source>
        <dbReference type="EMBL" id="MEQ2579870.1"/>
    </source>
</evidence>
<comment type="caution">
    <text evidence="2">The sequence shown here is derived from an EMBL/GenBank/DDBJ whole genome shotgun (WGS) entry which is preliminary data.</text>
</comment>
<evidence type="ECO:0000313" key="3">
    <source>
        <dbReference type="Proteomes" id="UP001470288"/>
    </source>
</evidence>
<keyword evidence="2" id="KW-0347">Helicase</keyword>
<dbReference type="InterPro" id="IPR027417">
    <property type="entry name" value="P-loop_NTPase"/>
</dbReference>
<dbReference type="InterPro" id="IPR018647">
    <property type="entry name" value="SLFN_3-like_DNA/RNA_helicase"/>
</dbReference>
<accession>A0ABV1I3V8</accession>
<name>A0ABV1I3V8_9FIRM</name>
<keyword evidence="2" id="KW-0378">Hydrolase</keyword>
<dbReference type="GO" id="GO:0004386">
    <property type="term" value="F:helicase activity"/>
    <property type="evidence" value="ECO:0007669"/>
    <property type="project" value="UniProtKB-KW"/>
</dbReference>
<reference evidence="2 3" key="1">
    <citation type="submission" date="2024-03" db="EMBL/GenBank/DDBJ databases">
        <title>Human intestinal bacterial collection.</title>
        <authorList>
            <person name="Pauvert C."/>
            <person name="Hitch T.C.A."/>
            <person name="Clavel T."/>
        </authorList>
    </citation>
    <scope>NUCLEOTIDE SEQUENCE [LARGE SCALE GENOMIC DNA]</scope>
    <source>
        <strain evidence="2 3">CLA-AA-H78B</strain>
    </source>
</reference>
<dbReference type="SUPFAM" id="SSF52540">
    <property type="entry name" value="P-loop containing nucleoside triphosphate hydrolases"/>
    <property type="match status" value="1"/>
</dbReference>
<protein>
    <submittedName>
        <fullName evidence="2">DNA/RNA helicase domain-containing protein</fullName>
    </submittedName>
</protein>
<dbReference type="Pfam" id="PF09848">
    <property type="entry name" value="SLFN-g3_helicase"/>
    <property type="match status" value="1"/>
</dbReference>
<dbReference type="RefSeq" id="WP_349145024.1">
    <property type="nucleotide sequence ID" value="NZ_JBBMFC010000031.1"/>
</dbReference>